<dbReference type="InterPro" id="IPR000522">
    <property type="entry name" value="ABC_transptr_permease_BtuC"/>
</dbReference>
<accession>A0ABT8SXU2</accession>
<feature type="transmembrane region" description="Helical" evidence="8">
    <location>
        <begin position="208"/>
        <end position="229"/>
    </location>
</feature>
<gene>
    <name evidence="9" type="ORF">Q2T52_13570</name>
</gene>
<feature type="transmembrane region" description="Helical" evidence="8">
    <location>
        <begin position="250"/>
        <end position="276"/>
    </location>
</feature>
<feature type="transmembrane region" description="Helical" evidence="8">
    <location>
        <begin position="70"/>
        <end position="87"/>
    </location>
</feature>
<dbReference type="SUPFAM" id="SSF81345">
    <property type="entry name" value="ABC transporter involved in vitamin B12 uptake, BtuC"/>
    <property type="match status" value="1"/>
</dbReference>
<feature type="transmembrane region" description="Helical" evidence="8">
    <location>
        <begin position="296"/>
        <end position="315"/>
    </location>
</feature>
<dbReference type="PANTHER" id="PTHR30472">
    <property type="entry name" value="FERRIC ENTEROBACTIN TRANSPORT SYSTEM PERMEASE PROTEIN"/>
    <property type="match status" value="1"/>
</dbReference>
<feature type="transmembrane region" description="Helical" evidence="8">
    <location>
        <begin position="136"/>
        <end position="156"/>
    </location>
</feature>
<dbReference type="EMBL" id="JAUKWQ010000004">
    <property type="protein sequence ID" value="MDO1583115.1"/>
    <property type="molecule type" value="Genomic_DNA"/>
</dbReference>
<keyword evidence="4" id="KW-1003">Cell membrane</keyword>
<keyword evidence="6 8" id="KW-1133">Transmembrane helix</keyword>
<dbReference type="Gene3D" id="1.10.3470.10">
    <property type="entry name" value="ABC transporter involved in vitamin B12 uptake, BtuC"/>
    <property type="match status" value="1"/>
</dbReference>
<keyword evidence="7 8" id="KW-0472">Membrane</keyword>
<proteinExistence type="inferred from homology"/>
<evidence type="ECO:0000313" key="9">
    <source>
        <dbReference type="EMBL" id="MDO1583115.1"/>
    </source>
</evidence>
<dbReference type="PANTHER" id="PTHR30472:SF24">
    <property type="entry name" value="FERRIC ENTEROBACTIN TRANSPORT SYSTEM PERMEASE PROTEIN FEPG"/>
    <property type="match status" value="1"/>
</dbReference>
<keyword evidence="3" id="KW-0813">Transport</keyword>
<evidence type="ECO:0000256" key="1">
    <source>
        <dbReference type="ARBA" id="ARBA00004651"/>
    </source>
</evidence>
<evidence type="ECO:0000256" key="7">
    <source>
        <dbReference type="ARBA" id="ARBA00023136"/>
    </source>
</evidence>
<sequence length="347" mass="36350">MTVTASATPRRAPRPAFLLPLLFVLALASLALAIFLGVVDLDPSDTLAALTGHGSPEARAIILDIRLPRIFTGMLAGIHFALAGLLLQSITRNPLADPSLMGVSQGAMLAVSGFLVLSVYSHDTGSTTLQELPVQWLPLIGTFGGLAAGGFIYLIAFRRDLGPLRITLCGIAVGAVLHAIGIGLMAGWGSGRLEVLLEWFSGSLYARGWQHALFLLPFTVAGLAVLPIIRRPLELLRFDATVARSFGLSYRVQFSVVLLVACALAASAVGVIGPVVFVGLIVPHMARSLARQQTRIVLPLTIALGAIVMTLADLAGRLTGGAEEIPIGVVTAICGVPLLVALLRKTP</sequence>
<dbReference type="Proteomes" id="UP001169006">
    <property type="component" value="Unassembled WGS sequence"/>
</dbReference>
<evidence type="ECO:0000256" key="4">
    <source>
        <dbReference type="ARBA" id="ARBA00022475"/>
    </source>
</evidence>
<feature type="transmembrane region" description="Helical" evidence="8">
    <location>
        <begin position="99"/>
        <end position="121"/>
    </location>
</feature>
<comment type="caution">
    <text evidence="9">The sequence shown here is derived from an EMBL/GenBank/DDBJ whole genome shotgun (WGS) entry which is preliminary data.</text>
</comment>
<dbReference type="Pfam" id="PF01032">
    <property type="entry name" value="FecCD"/>
    <property type="match status" value="1"/>
</dbReference>
<name>A0ABT8SXU2_9HYPH</name>
<dbReference type="InterPro" id="IPR037294">
    <property type="entry name" value="ABC_BtuC-like"/>
</dbReference>
<comment type="subcellular location">
    <subcellularLocation>
        <location evidence="1">Cell membrane</location>
        <topology evidence="1">Multi-pass membrane protein</topology>
    </subcellularLocation>
</comment>
<evidence type="ECO:0000256" key="3">
    <source>
        <dbReference type="ARBA" id="ARBA00022448"/>
    </source>
</evidence>
<comment type="similarity">
    <text evidence="2">Belongs to the binding-protein-dependent transport system permease family. FecCD subfamily.</text>
</comment>
<keyword evidence="10" id="KW-1185">Reference proteome</keyword>
<reference evidence="9" key="2">
    <citation type="submission" date="2023-07" db="EMBL/GenBank/DDBJ databases">
        <authorList>
            <person name="Sun H."/>
        </authorList>
    </citation>
    <scope>NUCLEOTIDE SEQUENCE</scope>
    <source>
        <strain evidence="9">05753</strain>
    </source>
</reference>
<protein>
    <submittedName>
        <fullName evidence="9">Iron ABC transporter permease</fullName>
    </submittedName>
</protein>
<organism evidence="9 10">
    <name type="scientific">Rhizobium oryzicola</name>
    <dbReference type="NCBI Taxonomy" id="1232668"/>
    <lineage>
        <taxon>Bacteria</taxon>
        <taxon>Pseudomonadati</taxon>
        <taxon>Pseudomonadota</taxon>
        <taxon>Alphaproteobacteria</taxon>
        <taxon>Hyphomicrobiales</taxon>
        <taxon>Rhizobiaceae</taxon>
        <taxon>Rhizobium/Agrobacterium group</taxon>
        <taxon>Rhizobium</taxon>
    </lineage>
</organism>
<reference evidence="9" key="1">
    <citation type="journal article" date="2015" name="Int. J. Syst. Evol. Microbiol.">
        <title>Rhizobium oryzicola sp. nov., potential plant-growth-promoting endophytic bacteria isolated from rice roots.</title>
        <authorList>
            <person name="Zhang X.X."/>
            <person name="Gao J.S."/>
            <person name="Cao Y.H."/>
            <person name="Sheirdil R.A."/>
            <person name="Wang X.C."/>
            <person name="Zhang L."/>
        </authorList>
    </citation>
    <scope>NUCLEOTIDE SEQUENCE</scope>
    <source>
        <strain evidence="9">05753</strain>
    </source>
</reference>
<dbReference type="RefSeq" id="WP_302077308.1">
    <property type="nucleotide sequence ID" value="NZ_JAUKWQ010000004.1"/>
</dbReference>
<evidence type="ECO:0000256" key="5">
    <source>
        <dbReference type="ARBA" id="ARBA00022692"/>
    </source>
</evidence>
<evidence type="ECO:0000256" key="2">
    <source>
        <dbReference type="ARBA" id="ARBA00007935"/>
    </source>
</evidence>
<feature type="transmembrane region" description="Helical" evidence="8">
    <location>
        <begin position="327"/>
        <end position="344"/>
    </location>
</feature>
<evidence type="ECO:0000256" key="6">
    <source>
        <dbReference type="ARBA" id="ARBA00022989"/>
    </source>
</evidence>
<feature type="transmembrane region" description="Helical" evidence="8">
    <location>
        <begin position="168"/>
        <end position="188"/>
    </location>
</feature>
<evidence type="ECO:0000256" key="8">
    <source>
        <dbReference type="SAM" id="Phobius"/>
    </source>
</evidence>
<dbReference type="CDD" id="cd06550">
    <property type="entry name" value="TM_ABC_iron-siderophores_like"/>
    <property type="match status" value="1"/>
</dbReference>
<keyword evidence="5 8" id="KW-0812">Transmembrane</keyword>
<evidence type="ECO:0000313" key="10">
    <source>
        <dbReference type="Proteomes" id="UP001169006"/>
    </source>
</evidence>